<accession>A0ABQ3G312</accession>
<dbReference type="Proteomes" id="UP000626210">
    <property type="component" value="Unassembled WGS sequence"/>
</dbReference>
<dbReference type="EMBL" id="BMYK01000009">
    <property type="protein sequence ID" value="GHC86402.1"/>
    <property type="molecule type" value="Genomic_DNA"/>
</dbReference>
<evidence type="ECO:0000256" key="1">
    <source>
        <dbReference type="SAM" id="MobiDB-lite"/>
    </source>
</evidence>
<evidence type="ECO:0000313" key="4">
    <source>
        <dbReference type="Proteomes" id="UP000626210"/>
    </source>
</evidence>
<reference evidence="4" key="1">
    <citation type="journal article" date="2019" name="Int. J. Syst. Evol. Microbiol.">
        <title>The Global Catalogue of Microorganisms (GCM) 10K type strain sequencing project: providing services to taxonomists for standard genome sequencing and annotation.</title>
        <authorList>
            <consortium name="The Broad Institute Genomics Platform"/>
            <consortium name="The Broad Institute Genome Sequencing Center for Infectious Disease"/>
            <person name="Wu L."/>
            <person name="Ma J."/>
        </authorList>
    </citation>
    <scope>NUCLEOTIDE SEQUENCE [LARGE SCALE GENOMIC DNA]</scope>
    <source>
        <strain evidence="4">KCTC 23314</strain>
    </source>
</reference>
<feature type="signal peptide" evidence="2">
    <location>
        <begin position="1"/>
        <end position="20"/>
    </location>
</feature>
<gene>
    <name evidence="3" type="ORF">GCM10007320_32140</name>
</gene>
<sequence length="220" mass="24248">MKDARLCAAAVLLVACSAFGQSSTPMAPEQVAAERARIASERAAIATRFAEEERACHQRFAVNDCLNRNLAWQREALGALRRQEILINDSERQRRAAERLDSLEEKSRAQATDQAERPVAEPRAPNAAPRPGGGKLPQAGAPAPRVPDEAAIREHQERMEHKQQRHAEAEAQRADKAAQADDEARRRAARVREAEERKASVLRRNAAEPSKAKPLPDPAP</sequence>
<feature type="compositionally biased region" description="Low complexity" evidence="1">
    <location>
        <begin position="121"/>
        <end position="130"/>
    </location>
</feature>
<feature type="compositionally biased region" description="Basic and acidic residues" evidence="1">
    <location>
        <begin position="97"/>
        <end position="120"/>
    </location>
</feature>
<organism evidence="3 4">
    <name type="scientific">Pseudorhodoferax aquiterrae</name>
    <dbReference type="NCBI Taxonomy" id="747304"/>
    <lineage>
        <taxon>Bacteria</taxon>
        <taxon>Pseudomonadati</taxon>
        <taxon>Pseudomonadota</taxon>
        <taxon>Betaproteobacteria</taxon>
        <taxon>Burkholderiales</taxon>
        <taxon>Comamonadaceae</taxon>
    </lineage>
</organism>
<dbReference type="PROSITE" id="PS51257">
    <property type="entry name" value="PROKAR_LIPOPROTEIN"/>
    <property type="match status" value="1"/>
</dbReference>
<evidence type="ECO:0000256" key="2">
    <source>
        <dbReference type="SAM" id="SignalP"/>
    </source>
</evidence>
<feature type="region of interest" description="Disordered" evidence="1">
    <location>
        <begin position="97"/>
        <end position="220"/>
    </location>
</feature>
<proteinExistence type="predicted"/>
<protein>
    <submittedName>
        <fullName evidence="3">Uncharacterized protein</fullName>
    </submittedName>
</protein>
<evidence type="ECO:0000313" key="3">
    <source>
        <dbReference type="EMBL" id="GHC86402.1"/>
    </source>
</evidence>
<keyword evidence="4" id="KW-1185">Reference proteome</keyword>
<keyword evidence="2" id="KW-0732">Signal</keyword>
<feature type="compositionally biased region" description="Basic and acidic residues" evidence="1">
    <location>
        <begin position="146"/>
        <end position="199"/>
    </location>
</feature>
<dbReference type="RefSeq" id="WP_189687957.1">
    <property type="nucleotide sequence ID" value="NZ_BMYK01000009.1"/>
</dbReference>
<comment type="caution">
    <text evidence="3">The sequence shown here is derived from an EMBL/GenBank/DDBJ whole genome shotgun (WGS) entry which is preliminary data.</text>
</comment>
<name>A0ABQ3G312_9BURK</name>
<feature type="chain" id="PRO_5045868103" evidence="2">
    <location>
        <begin position="21"/>
        <end position="220"/>
    </location>
</feature>